<dbReference type="InterPro" id="IPR013766">
    <property type="entry name" value="Thioredoxin_domain"/>
</dbReference>
<dbReference type="CDD" id="cd02966">
    <property type="entry name" value="TlpA_like_family"/>
    <property type="match status" value="1"/>
</dbReference>
<protein>
    <recommendedName>
        <fullName evidence="5">Thioredoxin domain-containing protein</fullName>
    </recommendedName>
</protein>
<proteinExistence type="predicted"/>
<dbReference type="KEGG" id="cgn:OK18_00425"/>
<dbReference type="SUPFAM" id="SSF52833">
    <property type="entry name" value="Thioredoxin-like"/>
    <property type="match status" value="1"/>
</dbReference>
<keyword evidence="4" id="KW-0676">Redox-active center</keyword>
<dbReference type="GO" id="GO:0017004">
    <property type="term" value="P:cytochrome complex assembly"/>
    <property type="evidence" value="ECO:0007669"/>
    <property type="project" value="UniProtKB-KW"/>
</dbReference>
<dbReference type="InterPro" id="IPR036249">
    <property type="entry name" value="Thioredoxin-like_sf"/>
</dbReference>
<dbReference type="STRING" id="1324352.OK18_00425"/>
<dbReference type="EMBL" id="CP009928">
    <property type="protein sequence ID" value="AKK71306.1"/>
    <property type="molecule type" value="Genomic_DNA"/>
</dbReference>
<sequence length="484" mass="55410">MNNNMKNIIITLISLLYGICTFAQGNTKITINIPQVDTTQLRATIGILDPMLNLDSKYYRDTAVIKDGKCQFTFDIKHTSYIYLLINNKYVTMPGDYAVLVEPNDDLTFDVPSIKEVGFFGWGIGKVNVSGKGSEKLNLFKKAMGKCLEIYAKDPDYAKQSITYKYETTDKKLSVVDSMLSRDKTVPSNIKDLLKAQMYGTMMTMLFRSSKRSESDSLRSLFDKYIVSKNRMDVFFKKDVVKYGRTIGSYLILSEFRNPVTVGADDFEKKHKIRYAEILVKRLKKYPEIRDYLLSDHLWTCIRGGFDSTTTKLYQYYCDNADFNNPNYNGVVKLYENTEKKFAAGKPFYNFALPDSTGTIHKLTDFKGKVLVIDFWYNGCGGCKLMVPALEQAENELKGKNVQFISIGIDKRRLWLEGIGKYSSINSLQLYTEGQSKDHPMMKYLNISAYPRLIIVDKEGKIAEAPPEPRSRKADFIKFVEKLL</sequence>
<dbReference type="InterPro" id="IPR050553">
    <property type="entry name" value="Thioredoxin_ResA/DsbE_sf"/>
</dbReference>
<dbReference type="PATRIC" id="fig|1324352.5.peg.92"/>
<dbReference type="OrthoDB" id="9815205at2"/>
<organism evidence="6 7">
    <name type="scientific">Chryseobacterium gallinarum</name>
    <dbReference type="NCBI Taxonomy" id="1324352"/>
    <lineage>
        <taxon>Bacteria</taxon>
        <taxon>Pseudomonadati</taxon>
        <taxon>Bacteroidota</taxon>
        <taxon>Flavobacteriia</taxon>
        <taxon>Flavobacteriales</taxon>
        <taxon>Weeksellaceae</taxon>
        <taxon>Chryseobacterium group</taxon>
        <taxon>Chryseobacterium</taxon>
    </lineage>
</organism>
<dbReference type="GO" id="GO:0030313">
    <property type="term" value="C:cell envelope"/>
    <property type="evidence" value="ECO:0007669"/>
    <property type="project" value="UniProtKB-SubCell"/>
</dbReference>
<evidence type="ECO:0000313" key="7">
    <source>
        <dbReference type="Proteomes" id="UP000035213"/>
    </source>
</evidence>
<dbReference type="PANTHER" id="PTHR42852:SF6">
    <property type="entry name" value="THIOL:DISULFIDE INTERCHANGE PROTEIN DSBE"/>
    <property type="match status" value="1"/>
</dbReference>
<accession>A0A0G3LWG9</accession>
<keyword evidence="3" id="KW-1015">Disulfide bond</keyword>
<dbReference type="InterPro" id="IPR013740">
    <property type="entry name" value="Redoxin"/>
</dbReference>
<evidence type="ECO:0000256" key="1">
    <source>
        <dbReference type="ARBA" id="ARBA00004196"/>
    </source>
</evidence>
<dbReference type="Pfam" id="PF08534">
    <property type="entry name" value="Redoxin"/>
    <property type="match status" value="1"/>
</dbReference>
<dbReference type="GO" id="GO:0016491">
    <property type="term" value="F:oxidoreductase activity"/>
    <property type="evidence" value="ECO:0007669"/>
    <property type="project" value="InterPro"/>
</dbReference>
<evidence type="ECO:0000313" key="6">
    <source>
        <dbReference type="EMBL" id="AKK71306.1"/>
    </source>
</evidence>
<reference evidence="6 7" key="1">
    <citation type="submission" date="2014-11" db="EMBL/GenBank/DDBJ databases">
        <authorList>
            <person name="Park G.-S."/>
            <person name="Hong S.-J."/>
            <person name="Jung B.K."/>
            <person name="Khan A.R."/>
            <person name="Kwak Y."/>
            <person name="Shin J.-H."/>
        </authorList>
    </citation>
    <scope>NUCLEOTIDE SEQUENCE [LARGE SCALE GENOMIC DNA]</scope>
    <source>
        <strain evidence="6 7">DSM 27622</strain>
    </source>
</reference>
<gene>
    <name evidence="6" type="ORF">OK18_00425</name>
</gene>
<dbReference type="Gene3D" id="3.40.30.10">
    <property type="entry name" value="Glutaredoxin"/>
    <property type="match status" value="1"/>
</dbReference>
<dbReference type="Proteomes" id="UP000035213">
    <property type="component" value="Chromosome"/>
</dbReference>
<evidence type="ECO:0000259" key="5">
    <source>
        <dbReference type="PROSITE" id="PS51352"/>
    </source>
</evidence>
<evidence type="ECO:0000256" key="3">
    <source>
        <dbReference type="ARBA" id="ARBA00023157"/>
    </source>
</evidence>
<feature type="domain" description="Thioredoxin" evidence="5">
    <location>
        <begin position="342"/>
        <end position="484"/>
    </location>
</feature>
<dbReference type="AlphaFoldDB" id="A0A0G3LWG9"/>
<dbReference type="PROSITE" id="PS51352">
    <property type="entry name" value="THIOREDOXIN_2"/>
    <property type="match status" value="1"/>
</dbReference>
<comment type="subcellular location">
    <subcellularLocation>
        <location evidence="1">Cell envelope</location>
    </subcellularLocation>
</comment>
<evidence type="ECO:0000256" key="2">
    <source>
        <dbReference type="ARBA" id="ARBA00022748"/>
    </source>
</evidence>
<evidence type="ECO:0000256" key="4">
    <source>
        <dbReference type="ARBA" id="ARBA00023284"/>
    </source>
</evidence>
<keyword evidence="2" id="KW-0201">Cytochrome c-type biogenesis</keyword>
<dbReference type="PANTHER" id="PTHR42852">
    <property type="entry name" value="THIOL:DISULFIDE INTERCHANGE PROTEIN DSBE"/>
    <property type="match status" value="1"/>
</dbReference>
<name>A0A0G3LWG9_CHRGL</name>